<protein>
    <submittedName>
        <fullName evidence="14">Preprotein translocase subunit Tim44</fullName>
    </submittedName>
</protein>
<comment type="cofactor">
    <cofactor evidence="9">
        <name>Mg(2+)</name>
        <dbReference type="ChEBI" id="CHEBI:18420"/>
    </cofactor>
    <text evidence="9">Binds 1 Mg(2+) per subunit.</text>
</comment>
<dbReference type="PANTHER" id="PTHR43452">
    <property type="entry name" value="PYRUVATE DECARBOXYLASE"/>
    <property type="match status" value="1"/>
</dbReference>
<evidence type="ECO:0000259" key="12">
    <source>
        <dbReference type="Pfam" id="PF02775"/>
    </source>
</evidence>
<keyword evidence="4 9" id="KW-0479">Metal-binding</keyword>
<evidence type="ECO:0000256" key="8">
    <source>
        <dbReference type="ARBA" id="ARBA00023239"/>
    </source>
</evidence>
<comment type="cofactor">
    <cofactor evidence="2">
        <name>thiamine diphosphate</name>
        <dbReference type="ChEBI" id="CHEBI:58937"/>
    </cofactor>
</comment>
<dbReference type="InterPro" id="IPR012001">
    <property type="entry name" value="Thiamin_PyroP_enz_TPP-bd_dom"/>
</dbReference>
<dbReference type="GO" id="GO:0005829">
    <property type="term" value="C:cytosol"/>
    <property type="evidence" value="ECO:0007669"/>
    <property type="project" value="TreeGrafter"/>
</dbReference>
<evidence type="ECO:0000259" key="13">
    <source>
        <dbReference type="Pfam" id="PF02776"/>
    </source>
</evidence>
<evidence type="ECO:0000259" key="11">
    <source>
        <dbReference type="Pfam" id="PF00205"/>
    </source>
</evidence>
<dbReference type="GO" id="GO:0000949">
    <property type="term" value="P:aromatic amino acid family catabolic process to alcohol via Ehrlich pathway"/>
    <property type="evidence" value="ECO:0007669"/>
    <property type="project" value="TreeGrafter"/>
</dbReference>
<keyword evidence="5" id="KW-0210">Decarboxylase</keyword>
<comment type="caution">
    <text evidence="14">The sequence shown here is derived from an EMBL/GenBank/DDBJ whole genome shotgun (WGS) entry which is preliminary data.</text>
</comment>
<dbReference type="PROSITE" id="PS00187">
    <property type="entry name" value="TPP_ENZYMES"/>
    <property type="match status" value="1"/>
</dbReference>
<dbReference type="InterPro" id="IPR047213">
    <property type="entry name" value="TPP_PYR_PDC_IPDC-like"/>
</dbReference>
<dbReference type="Gene3D" id="3.40.50.1220">
    <property type="entry name" value="TPP-binding domain"/>
    <property type="match status" value="1"/>
</dbReference>
<dbReference type="CDD" id="cd07038">
    <property type="entry name" value="TPP_PYR_PDC_IPDC_like"/>
    <property type="match status" value="1"/>
</dbReference>
<evidence type="ECO:0000256" key="1">
    <source>
        <dbReference type="ARBA" id="ARBA00001920"/>
    </source>
</evidence>
<feature type="binding site" evidence="9">
    <location>
        <position position="496"/>
    </location>
    <ligand>
        <name>Mg(2+)</name>
        <dbReference type="ChEBI" id="CHEBI:18420"/>
    </ligand>
</feature>
<feature type="domain" description="Thiamine pyrophosphate enzyme TPP-binding" evidence="12">
    <location>
        <begin position="427"/>
        <end position="558"/>
    </location>
</feature>
<dbReference type="GO" id="GO:0030976">
    <property type="term" value="F:thiamine pyrophosphate binding"/>
    <property type="evidence" value="ECO:0007669"/>
    <property type="project" value="InterPro"/>
</dbReference>
<evidence type="ECO:0000313" key="15">
    <source>
        <dbReference type="Proteomes" id="UP000249396"/>
    </source>
</evidence>
<comment type="similarity">
    <text evidence="3 10">Belongs to the TPP enzyme family.</text>
</comment>
<dbReference type="GO" id="GO:0000287">
    <property type="term" value="F:magnesium ion binding"/>
    <property type="evidence" value="ECO:0007669"/>
    <property type="project" value="InterPro"/>
</dbReference>
<dbReference type="InterPro" id="IPR029035">
    <property type="entry name" value="DHS-like_NAD/FAD-binding_dom"/>
</dbReference>
<name>A0A2W4T961_9GAMM</name>
<dbReference type="GO" id="GO:0004737">
    <property type="term" value="F:pyruvate decarboxylase activity"/>
    <property type="evidence" value="ECO:0007669"/>
    <property type="project" value="TreeGrafter"/>
</dbReference>
<feature type="binding site" evidence="9">
    <location>
        <position position="469"/>
    </location>
    <ligand>
        <name>Mg(2+)</name>
        <dbReference type="ChEBI" id="CHEBI:18420"/>
    </ligand>
</feature>
<dbReference type="Proteomes" id="UP000249396">
    <property type="component" value="Unassembled WGS sequence"/>
</dbReference>
<dbReference type="Gene3D" id="3.40.50.970">
    <property type="match status" value="2"/>
</dbReference>
<dbReference type="PANTHER" id="PTHR43452:SF30">
    <property type="entry name" value="PYRUVATE DECARBOXYLASE ISOZYME 1-RELATED"/>
    <property type="match status" value="1"/>
</dbReference>
<keyword evidence="8" id="KW-0456">Lyase</keyword>
<dbReference type="Pfam" id="PF00205">
    <property type="entry name" value="TPP_enzyme_M"/>
    <property type="match status" value="1"/>
</dbReference>
<feature type="domain" description="Thiamine pyrophosphate enzyme central" evidence="11">
    <location>
        <begin position="235"/>
        <end position="342"/>
    </location>
</feature>
<evidence type="ECO:0000256" key="9">
    <source>
        <dbReference type="PIRSR" id="PIRSR036565-2"/>
    </source>
</evidence>
<sequence>MQKLHSPPSSQYGVFAITIKGQGYTGLVSFNNPTNGVNMQKTTTVAQYLIDKLKKEGVYDIFGIPGDYVIRFFGELEKCGDFNIITTCSEQGAAFAADAYSRMNGLGVLCVTYCVGGLNTVNAVAGAYAEKAPLIVISGAPGLSERHNKYLLHHSVRDLNSQYNIFKELTVASCQLEDAATAPYEIDRVIGACIEHKRPVYIELPRDMLDAKCAVPSYHPISPNKKDENTFQEAINEALAMFKLAKQPVIIGGEEIRRYKLEEIFTGLLEKAGCPYATTILGKSIIDESHPQFIGVYMGRLGDEEVRDYIEHSDCIFILGALNTDTNLGTAQFDLSKTIFAAHDTLRIKHHFYNNIDLGEFINSLSEQLVNNEIRNSFKHKEPICFEVQPDAAISVKRFFERLNSFVKENSVVVCDVGDSLFGSVDIKIPKGSSYLGPAYYTSMGYAIPAGIGVSIRRPDMKPVIIVGDGAFQMTGYELSCYVKYKLKPTIFVLNNEGYTTQRYLQEGEFNNIQDWNYHMLPIIFGGGLGIEVSTEAELEEALTKADMNDSSFTLINVHMDKFDKSPTLYRFTQVLSEKIHA</sequence>
<evidence type="ECO:0000256" key="4">
    <source>
        <dbReference type="ARBA" id="ARBA00022723"/>
    </source>
</evidence>
<dbReference type="InterPro" id="IPR012000">
    <property type="entry name" value="Thiamin_PyroP_enz_cen_dom"/>
</dbReference>
<evidence type="ECO:0000313" key="14">
    <source>
        <dbReference type="EMBL" id="PZN83790.1"/>
    </source>
</evidence>
<proteinExistence type="inferred from homology"/>
<feature type="binding site" evidence="9">
    <location>
        <position position="498"/>
    </location>
    <ligand>
        <name>Mg(2+)</name>
        <dbReference type="ChEBI" id="CHEBI:18420"/>
    </ligand>
</feature>
<dbReference type="SUPFAM" id="SSF52467">
    <property type="entry name" value="DHS-like NAD/FAD-binding domain"/>
    <property type="match status" value="1"/>
</dbReference>
<comment type="cofactor">
    <cofactor evidence="1">
        <name>a metal cation</name>
        <dbReference type="ChEBI" id="CHEBI:25213"/>
    </cofactor>
</comment>
<dbReference type="InterPro" id="IPR012110">
    <property type="entry name" value="PDC/IPDC-like"/>
</dbReference>
<dbReference type="FunFam" id="3.40.50.970:FF:000024">
    <property type="entry name" value="Pyruvate decarboxylase isozyme"/>
    <property type="match status" value="1"/>
</dbReference>
<organism evidence="14 15">
    <name type="scientific">Candidatus Methylumidiphilus alinenensis</name>
    <dbReference type="NCBI Taxonomy" id="2202197"/>
    <lineage>
        <taxon>Bacteria</taxon>
        <taxon>Pseudomonadati</taxon>
        <taxon>Pseudomonadota</taxon>
        <taxon>Gammaproteobacteria</taxon>
        <taxon>Methylococcales</taxon>
        <taxon>Candidatus Methylumidiphilus</taxon>
    </lineage>
</organism>
<dbReference type="InterPro" id="IPR029061">
    <property type="entry name" value="THDP-binding"/>
</dbReference>
<accession>A0A2W4T961</accession>
<feature type="domain" description="Thiamine pyrophosphate enzyme N-terminal TPP-binding" evidence="13">
    <location>
        <begin position="44"/>
        <end position="150"/>
    </location>
</feature>
<dbReference type="Pfam" id="PF02776">
    <property type="entry name" value="TPP_enzyme_N"/>
    <property type="match status" value="1"/>
</dbReference>
<dbReference type="PIRSF" id="PIRSF036565">
    <property type="entry name" value="Pyruvt_ip_decrb"/>
    <property type="match status" value="1"/>
</dbReference>
<keyword evidence="7 10" id="KW-0786">Thiamine pyrophosphate</keyword>
<keyword evidence="6 9" id="KW-0460">Magnesium</keyword>
<evidence type="ECO:0000256" key="5">
    <source>
        <dbReference type="ARBA" id="ARBA00022793"/>
    </source>
</evidence>
<reference evidence="14 15" key="1">
    <citation type="journal article" date="2018" name="Aquat. Microb. Ecol.">
        <title>Gammaproteobacterial methanotrophs dominate.</title>
        <authorList>
            <person name="Rissanen A.J."/>
            <person name="Saarenheimo J."/>
            <person name="Tiirola M."/>
            <person name="Peura S."/>
            <person name="Aalto S.L."/>
            <person name="Karvinen A."/>
            <person name="Nykanen H."/>
        </authorList>
    </citation>
    <scope>NUCLEOTIDE SEQUENCE [LARGE SCALE GENOMIC DNA]</scope>
    <source>
        <strain evidence="14">AMbin10</strain>
    </source>
</reference>
<evidence type="ECO:0000256" key="7">
    <source>
        <dbReference type="ARBA" id="ARBA00023052"/>
    </source>
</evidence>
<dbReference type="Pfam" id="PF02775">
    <property type="entry name" value="TPP_enzyme_C"/>
    <property type="match status" value="1"/>
</dbReference>
<dbReference type="InterPro" id="IPR000399">
    <property type="entry name" value="TPP-bd_CS"/>
</dbReference>
<evidence type="ECO:0000256" key="10">
    <source>
        <dbReference type="RuleBase" id="RU362132"/>
    </source>
</evidence>
<dbReference type="InterPro" id="IPR047214">
    <property type="entry name" value="TPP_PDC_IPDC"/>
</dbReference>
<evidence type="ECO:0000256" key="3">
    <source>
        <dbReference type="ARBA" id="ARBA00007812"/>
    </source>
</evidence>
<evidence type="ECO:0000256" key="6">
    <source>
        <dbReference type="ARBA" id="ARBA00022842"/>
    </source>
</evidence>
<dbReference type="CDD" id="cd02005">
    <property type="entry name" value="TPP_PDC_IPDC"/>
    <property type="match status" value="1"/>
</dbReference>
<dbReference type="InterPro" id="IPR011766">
    <property type="entry name" value="TPP_enzyme_TPP-bd"/>
</dbReference>
<dbReference type="EMBL" id="QJPH01000176">
    <property type="protein sequence ID" value="PZN83790.1"/>
    <property type="molecule type" value="Genomic_DNA"/>
</dbReference>
<gene>
    <name evidence="14" type="ORF">DM484_03750</name>
</gene>
<dbReference type="SUPFAM" id="SSF52518">
    <property type="entry name" value="Thiamin diphosphate-binding fold (THDP-binding)"/>
    <property type="match status" value="2"/>
</dbReference>
<dbReference type="AlphaFoldDB" id="A0A2W4T961"/>
<evidence type="ECO:0000256" key="2">
    <source>
        <dbReference type="ARBA" id="ARBA00001964"/>
    </source>
</evidence>